<feature type="transmembrane region" description="Helical" evidence="2">
    <location>
        <begin position="157"/>
        <end position="173"/>
    </location>
</feature>
<keyword evidence="2" id="KW-0812">Transmembrane</keyword>
<evidence type="ECO:0000313" key="4">
    <source>
        <dbReference type="Proteomes" id="UP000006671"/>
    </source>
</evidence>
<keyword evidence="2" id="KW-1133">Transmembrane helix</keyword>
<dbReference type="Proteomes" id="UP000006671">
    <property type="component" value="Unassembled WGS sequence"/>
</dbReference>
<organism evidence="4">
    <name type="scientific">Naegleria gruberi</name>
    <name type="common">Amoeba</name>
    <dbReference type="NCBI Taxonomy" id="5762"/>
    <lineage>
        <taxon>Eukaryota</taxon>
        <taxon>Discoba</taxon>
        <taxon>Heterolobosea</taxon>
        <taxon>Tetramitia</taxon>
        <taxon>Eutetramitia</taxon>
        <taxon>Vahlkampfiidae</taxon>
        <taxon>Naegleria</taxon>
    </lineage>
</organism>
<reference evidence="3 4" key="1">
    <citation type="journal article" date="2010" name="Cell">
        <title>The genome of Naegleria gruberi illuminates early eukaryotic versatility.</title>
        <authorList>
            <person name="Fritz-Laylin L.K."/>
            <person name="Prochnik S.E."/>
            <person name="Ginger M.L."/>
            <person name="Dacks J.B."/>
            <person name="Carpenter M.L."/>
            <person name="Field M.C."/>
            <person name="Kuo A."/>
            <person name="Paredez A."/>
            <person name="Chapman J."/>
            <person name="Pham J."/>
            <person name="Shu S."/>
            <person name="Neupane R."/>
            <person name="Cipriano M."/>
            <person name="Mancuso J."/>
            <person name="Tu H."/>
            <person name="Salamov A."/>
            <person name="Lindquist E."/>
            <person name="Shapiro H."/>
            <person name="Lucas S."/>
            <person name="Grigoriev I.V."/>
            <person name="Cande W.Z."/>
            <person name="Fulton C."/>
            <person name="Rokhsar D.S."/>
            <person name="Dawson S.C."/>
        </authorList>
    </citation>
    <scope>NUCLEOTIDE SEQUENCE [LARGE SCALE GENOMIC DNA]</scope>
    <source>
        <strain evidence="3 4">NEG-M</strain>
    </source>
</reference>
<evidence type="ECO:0000313" key="3">
    <source>
        <dbReference type="EMBL" id="EFC36953.1"/>
    </source>
</evidence>
<dbReference type="EMBL" id="GG738923">
    <property type="protein sequence ID" value="EFC36953.1"/>
    <property type="molecule type" value="Genomic_DNA"/>
</dbReference>
<dbReference type="OrthoDB" id="10513160at2759"/>
<gene>
    <name evidence="3" type="ORF">NAEGRDRAFT_75319</name>
</gene>
<feature type="compositionally biased region" description="Polar residues" evidence="1">
    <location>
        <begin position="424"/>
        <end position="438"/>
    </location>
</feature>
<evidence type="ECO:0000256" key="2">
    <source>
        <dbReference type="SAM" id="Phobius"/>
    </source>
</evidence>
<feature type="region of interest" description="Disordered" evidence="1">
    <location>
        <begin position="481"/>
        <end position="503"/>
    </location>
</feature>
<feature type="transmembrane region" description="Helical" evidence="2">
    <location>
        <begin position="180"/>
        <end position="199"/>
    </location>
</feature>
<name>D2W1N6_NAEGR</name>
<feature type="transmembrane region" description="Helical" evidence="2">
    <location>
        <begin position="106"/>
        <end position="126"/>
    </location>
</feature>
<sequence length="531" mass="61584">MSEFEYYHDGDIHYVNHHQQASNSHQQQQQYQSSYRSNDYSSSPSSSESYLDDGYVLFQSIQISIPILPFLIMMGFVLFVMGLRAIKYFQLSVNWHVITKSFKHQIILLSLFFQIPLLCFYLYSLIKFGKSDASLVLIIILNSTIGGMASFINEKSLGYFVVMLACFISSLLVQEAHVKTILICLCFLVVALKIQKIIFQRNKQFEPEDFTEVRTTIEQDDLVKGSSHNFRQVLTNADREGSYDNNRFYSGQNRFQQHGHEPYNRLKPSLFQNNAFEYNHQPTPTVNKLHSVAGLKREVHNDLHNREDIYVPKTSNWNWLGSVFSNMKWFSKKQEPDILERRHVKLQVPDRQKVLFDKPVNNVRVNFVEEREEREEKAKLSSSSTMNSYTPLYPSLSTNIPPSVKPEESPRAGISPYLLNHSLPLTQSNTTRNSMKPQQESEKPPTFQTKENFKVPMEPEEEPNRYFETRQQFHVAKRVQQVPQPESQSAFKPRAGALVSKQRPPIVHTVVEEEEFIPTASTFDGDDDEEE</sequence>
<dbReference type="GeneID" id="8856243"/>
<protein>
    <submittedName>
        <fullName evidence="3">Predicted protein</fullName>
    </submittedName>
</protein>
<feature type="transmembrane region" description="Helical" evidence="2">
    <location>
        <begin position="67"/>
        <end position="86"/>
    </location>
</feature>
<feature type="transmembrane region" description="Helical" evidence="2">
    <location>
        <begin position="133"/>
        <end position="151"/>
    </location>
</feature>
<dbReference type="AlphaFoldDB" id="D2W1N6"/>
<dbReference type="VEuPathDB" id="AmoebaDB:NAEGRDRAFT_75319"/>
<feature type="region of interest" description="Disordered" evidence="1">
    <location>
        <begin position="424"/>
        <end position="465"/>
    </location>
</feature>
<dbReference type="KEGG" id="ngr:NAEGRDRAFT_75319"/>
<evidence type="ECO:0000256" key="1">
    <source>
        <dbReference type="SAM" id="MobiDB-lite"/>
    </source>
</evidence>
<keyword evidence="4" id="KW-1185">Reference proteome</keyword>
<dbReference type="RefSeq" id="XP_002669697.1">
    <property type="nucleotide sequence ID" value="XM_002669651.1"/>
</dbReference>
<accession>D2W1N6</accession>
<proteinExistence type="predicted"/>
<feature type="compositionally biased region" description="Polar residues" evidence="1">
    <location>
        <begin position="481"/>
        <end position="490"/>
    </location>
</feature>
<dbReference type="InParanoid" id="D2W1N6"/>
<keyword evidence="2" id="KW-0472">Membrane</keyword>